<keyword evidence="7" id="KW-0175">Coiled coil</keyword>
<dbReference type="SMART" id="SM00184">
    <property type="entry name" value="RING"/>
    <property type="match status" value="1"/>
</dbReference>
<dbReference type="CDD" id="cd13733">
    <property type="entry name" value="SPRY_PRY_C-I_1"/>
    <property type="match status" value="1"/>
</dbReference>
<evidence type="ECO:0000256" key="7">
    <source>
        <dbReference type="SAM" id="Coils"/>
    </source>
</evidence>
<dbReference type="GO" id="GO:0008270">
    <property type="term" value="F:zinc ion binding"/>
    <property type="evidence" value="ECO:0007669"/>
    <property type="project" value="UniProtKB-KW"/>
</dbReference>
<keyword evidence="5" id="KW-0391">Immunity</keyword>
<feature type="domain" description="B30.2/SPRY" evidence="10">
    <location>
        <begin position="356"/>
        <end position="551"/>
    </location>
</feature>
<keyword evidence="3 6" id="KW-0863">Zinc-finger</keyword>
<keyword evidence="12" id="KW-1185">Reference proteome</keyword>
<dbReference type="PROSITE" id="PS50089">
    <property type="entry name" value="ZF_RING_2"/>
    <property type="match status" value="1"/>
</dbReference>
<dbReference type="InterPro" id="IPR013320">
    <property type="entry name" value="ConA-like_dom_sf"/>
</dbReference>
<keyword evidence="4" id="KW-0862">Zinc</keyword>
<feature type="coiled-coil region" evidence="7">
    <location>
        <begin position="261"/>
        <end position="304"/>
    </location>
</feature>
<dbReference type="Proteomes" id="UP001314229">
    <property type="component" value="Unassembled WGS sequence"/>
</dbReference>
<dbReference type="PROSITE" id="PS00518">
    <property type="entry name" value="ZF_RING_1"/>
    <property type="match status" value="1"/>
</dbReference>
<dbReference type="InterPro" id="IPR001841">
    <property type="entry name" value="Znf_RING"/>
</dbReference>
<protein>
    <submittedName>
        <fullName evidence="11">E3 ubiquitin-protein ligase TRIM39-like</fullName>
    </submittedName>
</protein>
<keyword evidence="2" id="KW-0479">Metal-binding</keyword>
<dbReference type="InterPro" id="IPR003877">
    <property type="entry name" value="SPRY_dom"/>
</dbReference>
<dbReference type="EMBL" id="CAWUFR010000416">
    <property type="protein sequence ID" value="CAK6977563.1"/>
    <property type="molecule type" value="Genomic_DNA"/>
</dbReference>
<sequence length="560" mass="63992">MASALSEDQFRCSICLDIFNNPASIPCGHNFCLDCIKQFWVTRRHKPAECPLCKEIFKKRPELRINVDLKDITEQFQRSLNDKKRYKPTPVIPSNKGLTRLSSMSEDITCDVCHEVKSTAVKSCVVCQESYCVTHLISHLRDPVMTKHRLMDPCTFVNGHMCSNHRKPLEIFCRNDQTPLCATCTERDHKYHKVLPIEKECRRVKTQMQRIEAEFQQMIQDRNIKIEEIKNSVEMSKKLKEEEIQKSLEVFSMMISAIESNQALLIEEMEMKQEAAEKKAQEFVSKLEQEINELQRRRNELVTLGDTNDTLHLLQSFRSLSAPLSTRDWSGVRLHSDNYIGTVRRACSKLVDICQEFEKKLSAVEVSKTNQYAVDVTLDPDTAAGWLILSPDGKKVSVSSQQRKLPENPGRFDSCVSVLGKQSFNFGRRYWVVQVGDKTDWDLGVARESINRKGAILVRPDSGYWAICRRKGGSLSACAGPSVTLHLQETPQKVGIFLDFEEGVVSFYDEETKTHIFTYTECAFTEPLYPYLNPCLHDNGKNTAPLIICPVLSTEEPAEF</sequence>
<evidence type="ECO:0000256" key="5">
    <source>
        <dbReference type="ARBA" id="ARBA00022859"/>
    </source>
</evidence>
<name>A0AAV1Q1V7_SCOSC</name>
<evidence type="ECO:0000259" key="10">
    <source>
        <dbReference type="PROSITE" id="PS50188"/>
    </source>
</evidence>
<dbReference type="Pfam" id="PF25600">
    <property type="entry name" value="TRIM_CC"/>
    <property type="match status" value="1"/>
</dbReference>
<evidence type="ECO:0000256" key="4">
    <source>
        <dbReference type="ARBA" id="ARBA00022833"/>
    </source>
</evidence>
<evidence type="ECO:0000259" key="8">
    <source>
        <dbReference type="PROSITE" id="PS50089"/>
    </source>
</evidence>
<dbReference type="InterPro" id="IPR001870">
    <property type="entry name" value="B30.2/SPRY"/>
</dbReference>
<dbReference type="PANTHER" id="PTHR25465">
    <property type="entry name" value="B-BOX DOMAIN CONTAINING"/>
    <property type="match status" value="1"/>
</dbReference>
<reference evidence="11 12" key="1">
    <citation type="submission" date="2024-01" db="EMBL/GenBank/DDBJ databases">
        <authorList>
            <person name="Alioto T."/>
            <person name="Alioto T."/>
            <person name="Gomez Garrido J."/>
        </authorList>
    </citation>
    <scope>NUCLEOTIDE SEQUENCE [LARGE SCALE GENOMIC DNA]</scope>
</reference>
<dbReference type="InterPro" id="IPR006574">
    <property type="entry name" value="PRY"/>
</dbReference>
<comment type="caution">
    <text evidence="11">The sequence shown here is derived from an EMBL/GenBank/DDBJ whole genome shotgun (WGS) entry which is preliminary data.</text>
</comment>
<evidence type="ECO:0000313" key="12">
    <source>
        <dbReference type="Proteomes" id="UP001314229"/>
    </source>
</evidence>
<dbReference type="Pfam" id="PF00643">
    <property type="entry name" value="zf-B_box"/>
    <property type="match status" value="1"/>
</dbReference>
<keyword evidence="1" id="KW-0399">Innate immunity</keyword>
<dbReference type="Gene3D" id="2.60.120.920">
    <property type="match status" value="1"/>
</dbReference>
<dbReference type="FunFam" id="2.60.120.920:FF:000004">
    <property type="entry name" value="Butyrophilin subfamily 1 member A1"/>
    <property type="match status" value="1"/>
</dbReference>
<dbReference type="SUPFAM" id="SSF57845">
    <property type="entry name" value="B-box zinc-binding domain"/>
    <property type="match status" value="1"/>
</dbReference>
<feature type="domain" description="B box-type" evidence="9">
    <location>
        <begin position="157"/>
        <end position="197"/>
    </location>
</feature>
<dbReference type="PROSITE" id="PS50188">
    <property type="entry name" value="B302_SPRY"/>
    <property type="match status" value="1"/>
</dbReference>
<dbReference type="InterPro" id="IPR003879">
    <property type="entry name" value="Butyrophylin_SPRY"/>
</dbReference>
<dbReference type="Pfam" id="PF00622">
    <property type="entry name" value="SPRY"/>
    <property type="match status" value="1"/>
</dbReference>
<dbReference type="PRINTS" id="PR01407">
    <property type="entry name" value="BUTYPHLNCDUF"/>
</dbReference>
<dbReference type="SMART" id="SM00449">
    <property type="entry name" value="SPRY"/>
    <property type="match status" value="1"/>
</dbReference>
<dbReference type="Pfam" id="PF15227">
    <property type="entry name" value="zf-C3HC4_4"/>
    <property type="match status" value="1"/>
</dbReference>
<dbReference type="InterPro" id="IPR058030">
    <property type="entry name" value="TRIM8/14/16/25/29/45/65_CC"/>
</dbReference>
<dbReference type="Gene3D" id="4.10.830.40">
    <property type="match status" value="1"/>
</dbReference>
<dbReference type="AlphaFoldDB" id="A0AAV1Q1V7"/>
<dbReference type="Pfam" id="PF13765">
    <property type="entry name" value="PRY"/>
    <property type="match status" value="1"/>
</dbReference>
<dbReference type="InterPro" id="IPR051051">
    <property type="entry name" value="E3_ubiq-ligase_TRIM/RNF"/>
</dbReference>
<accession>A0AAV1Q1V7</accession>
<evidence type="ECO:0000256" key="2">
    <source>
        <dbReference type="ARBA" id="ARBA00022723"/>
    </source>
</evidence>
<feature type="domain" description="RING-type" evidence="8">
    <location>
        <begin position="12"/>
        <end position="54"/>
    </location>
</feature>
<dbReference type="InterPro" id="IPR013083">
    <property type="entry name" value="Znf_RING/FYVE/PHD"/>
</dbReference>
<gene>
    <name evidence="11" type="ORF">FSCOSCO3_A004739</name>
</gene>
<dbReference type="InterPro" id="IPR000315">
    <property type="entry name" value="Znf_B-box"/>
</dbReference>
<dbReference type="SMART" id="SM00589">
    <property type="entry name" value="PRY"/>
    <property type="match status" value="1"/>
</dbReference>
<dbReference type="SMART" id="SM00336">
    <property type="entry name" value="BBOX"/>
    <property type="match status" value="1"/>
</dbReference>
<dbReference type="Gene3D" id="3.30.160.60">
    <property type="entry name" value="Classic Zinc Finger"/>
    <property type="match status" value="1"/>
</dbReference>
<dbReference type="GO" id="GO:0005737">
    <property type="term" value="C:cytoplasm"/>
    <property type="evidence" value="ECO:0007669"/>
    <property type="project" value="UniProtKB-ARBA"/>
</dbReference>
<dbReference type="SUPFAM" id="SSF49899">
    <property type="entry name" value="Concanavalin A-like lectins/glucanases"/>
    <property type="match status" value="1"/>
</dbReference>
<dbReference type="Gene3D" id="3.30.40.10">
    <property type="entry name" value="Zinc/RING finger domain, C3HC4 (zinc finger)"/>
    <property type="match status" value="1"/>
</dbReference>
<evidence type="ECO:0000313" key="11">
    <source>
        <dbReference type="EMBL" id="CAK6977563.1"/>
    </source>
</evidence>
<proteinExistence type="predicted"/>
<dbReference type="PANTHER" id="PTHR25465:SF32">
    <property type="entry name" value="BLOODTHIRSTY-RELATED GENE FAMILY, MEMBER 16 ISOFORM X1-RELATED"/>
    <property type="match status" value="1"/>
</dbReference>
<dbReference type="GO" id="GO:0045087">
    <property type="term" value="P:innate immune response"/>
    <property type="evidence" value="ECO:0007669"/>
    <property type="project" value="UniProtKB-KW"/>
</dbReference>
<evidence type="ECO:0000256" key="3">
    <source>
        <dbReference type="ARBA" id="ARBA00022771"/>
    </source>
</evidence>
<dbReference type="CDD" id="cd19769">
    <property type="entry name" value="Bbox2_TRIM16-like"/>
    <property type="match status" value="1"/>
</dbReference>
<dbReference type="InterPro" id="IPR043136">
    <property type="entry name" value="B30.2/SPRY_sf"/>
</dbReference>
<evidence type="ECO:0000256" key="6">
    <source>
        <dbReference type="PROSITE-ProRule" id="PRU00024"/>
    </source>
</evidence>
<organism evidence="11 12">
    <name type="scientific">Scomber scombrus</name>
    <name type="common">Atlantic mackerel</name>
    <name type="synonym">Scomber vernalis</name>
    <dbReference type="NCBI Taxonomy" id="13677"/>
    <lineage>
        <taxon>Eukaryota</taxon>
        <taxon>Metazoa</taxon>
        <taxon>Chordata</taxon>
        <taxon>Craniata</taxon>
        <taxon>Vertebrata</taxon>
        <taxon>Euteleostomi</taxon>
        <taxon>Actinopterygii</taxon>
        <taxon>Neopterygii</taxon>
        <taxon>Teleostei</taxon>
        <taxon>Neoteleostei</taxon>
        <taxon>Acanthomorphata</taxon>
        <taxon>Pelagiaria</taxon>
        <taxon>Scombriformes</taxon>
        <taxon>Scombridae</taxon>
        <taxon>Scomber</taxon>
    </lineage>
</organism>
<evidence type="ECO:0000259" key="9">
    <source>
        <dbReference type="PROSITE" id="PS50119"/>
    </source>
</evidence>
<evidence type="ECO:0000256" key="1">
    <source>
        <dbReference type="ARBA" id="ARBA00022588"/>
    </source>
</evidence>
<dbReference type="PROSITE" id="PS50119">
    <property type="entry name" value="ZF_BBOX"/>
    <property type="match status" value="1"/>
</dbReference>
<dbReference type="SUPFAM" id="SSF57850">
    <property type="entry name" value="RING/U-box"/>
    <property type="match status" value="1"/>
</dbReference>
<dbReference type="InterPro" id="IPR017907">
    <property type="entry name" value="Znf_RING_CS"/>
</dbReference>